<sequence length="156" mass="17479">MPSLTPPTGHNTINPFAIVPDAMGFIRFVESVFDGHEAAHVRTPDRDGSIIHAEVTIGDATIMLCDRKPDWPFTPAFLQVYVPDAQDCLDKAVAAGGRIVTPVSDFYGGYRIARALDPWRNLWWIYEPTTQPLHQDERDSDTDWHDRKPSEVPPGP</sequence>
<dbReference type="InterPro" id="IPR029068">
    <property type="entry name" value="Glyas_Bleomycin-R_OHBP_Dase"/>
</dbReference>
<dbReference type="InterPro" id="IPR004360">
    <property type="entry name" value="Glyas_Fos-R_dOase_dom"/>
</dbReference>
<feature type="compositionally biased region" description="Basic and acidic residues" evidence="1">
    <location>
        <begin position="134"/>
        <end position="150"/>
    </location>
</feature>
<protein>
    <submittedName>
        <fullName evidence="3">VOC family protein</fullName>
    </submittedName>
</protein>
<dbReference type="Proteomes" id="UP000469215">
    <property type="component" value="Unassembled WGS sequence"/>
</dbReference>
<evidence type="ECO:0000313" key="3">
    <source>
        <dbReference type="EMBL" id="MYM20990.1"/>
    </source>
</evidence>
<dbReference type="PROSITE" id="PS51819">
    <property type="entry name" value="VOC"/>
    <property type="match status" value="1"/>
</dbReference>
<dbReference type="SUPFAM" id="SSF54593">
    <property type="entry name" value="Glyoxalase/Bleomycin resistance protein/Dihydroxybiphenyl dioxygenase"/>
    <property type="match status" value="1"/>
</dbReference>
<evidence type="ECO:0000256" key="1">
    <source>
        <dbReference type="SAM" id="MobiDB-lite"/>
    </source>
</evidence>
<dbReference type="PANTHER" id="PTHR34109:SF1">
    <property type="entry name" value="VOC DOMAIN-CONTAINING PROTEIN"/>
    <property type="match status" value="1"/>
</dbReference>
<proteinExistence type="predicted"/>
<feature type="domain" description="VOC" evidence="2">
    <location>
        <begin position="7"/>
        <end position="128"/>
    </location>
</feature>
<name>A0A6N9HA77_9MICO</name>
<keyword evidence="4" id="KW-1185">Reference proteome</keyword>
<comment type="caution">
    <text evidence="3">The sequence shown here is derived from an EMBL/GenBank/DDBJ whole genome shotgun (WGS) entry which is preliminary data.</text>
</comment>
<dbReference type="AlphaFoldDB" id="A0A6N9HA77"/>
<organism evidence="3 4">
    <name type="scientific">Brevibacterium rongguiense</name>
    <dbReference type="NCBI Taxonomy" id="2695267"/>
    <lineage>
        <taxon>Bacteria</taxon>
        <taxon>Bacillati</taxon>
        <taxon>Actinomycetota</taxon>
        <taxon>Actinomycetes</taxon>
        <taxon>Micrococcales</taxon>
        <taxon>Brevibacteriaceae</taxon>
        <taxon>Brevibacterium</taxon>
    </lineage>
</organism>
<dbReference type="EMBL" id="WWEQ01000119">
    <property type="protein sequence ID" value="MYM20990.1"/>
    <property type="molecule type" value="Genomic_DNA"/>
</dbReference>
<reference evidence="3 4" key="1">
    <citation type="submission" date="2020-01" db="EMBL/GenBank/DDBJ databases">
        <authorList>
            <person name="Deng T."/>
        </authorList>
    </citation>
    <scope>NUCLEOTIDE SEQUENCE [LARGE SCALE GENOMIC DNA]</scope>
    <source>
        <strain evidence="3 4">5221</strain>
    </source>
</reference>
<evidence type="ECO:0000259" key="2">
    <source>
        <dbReference type="PROSITE" id="PS51819"/>
    </source>
</evidence>
<dbReference type="InterPro" id="IPR037523">
    <property type="entry name" value="VOC_core"/>
</dbReference>
<feature type="region of interest" description="Disordered" evidence="1">
    <location>
        <begin position="133"/>
        <end position="156"/>
    </location>
</feature>
<dbReference type="RefSeq" id="WP_160954389.1">
    <property type="nucleotide sequence ID" value="NZ_WWEQ01000119.1"/>
</dbReference>
<dbReference type="Pfam" id="PF00903">
    <property type="entry name" value="Glyoxalase"/>
    <property type="match status" value="1"/>
</dbReference>
<dbReference type="Gene3D" id="3.30.720.120">
    <property type="match status" value="1"/>
</dbReference>
<gene>
    <name evidence="3" type="ORF">GSY69_13745</name>
</gene>
<evidence type="ECO:0000313" key="4">
    <source>
        <dbReference type="Proteomes" id="UP000469215"/>
    </source>
</evidence>
<dbReference type="Gene3D" id="3.30.720.110">
    <property type="match status" value="1"/>
</dbReference>
<accession>A0A6N9HA77</accession>
<dbReference type="PANTHER" id="PTHR34109">
    <property type="entry name" value="BNAUNNG04460D PROTEIN-RELATED"/>
    <property type="match status" value="1"/>
</dbReference>